<proteinExistence type="predicted"/>
<evidence type="ECO:0008006" key="3">
    <source>
        <dbReference type="Google" id="ProtNLM"/>
    </source>
</evidence>
<evidence type="ECO:0000313" key="1">
    <source>
        <dbReference type="EMBL" id="KAF2892206.1"/>
    </source>
</evidence>
<dbReference type="PANTHER" id="PTHR47331:SF1">
    <property type="entry name" value="GAG-LIKE PROTEIN"/>
    <property type="match status" value="1"/>
</dbReference>
<dbReference type="OrthoDB" id="6769507at2759"/>
<reference evidence="1" key="1">
    <citation type="submission" date="2019-08" db="EMBL/GenBank/DDBJ databases">
        <title>The genome of the North American firefly Photinus pyralis.</title>
        <authorList>
            <consortium name="Photinus pyralis genome working group"/>
            <person name="Fallon T.R."/>
            <person name="Sander Lower S.E."/>
            <person name="Weng J.-K."/>
        </authorList>
    </citation>
    <scope>NUCLEOTIDE SEQUENCE</scope>
    <source>
        <strain evidence="1">TRF0915ILg1</strain>
        <tissue evidence="1">Whole body</tissue>
    </source>
</reference>
<accession>A0A8K0CV55</accession>
<feature type="non-terminal residue" evidence="1">
    <location>
        <position position="542"/>
    </location>
</feature>
<dbReference type="Proteomes" id="UP000801492">
    <property type="component" value="Unassembled WGS sequence"/>
</dbReference>
<dbReference type="PANTHER" id="PTHR47331">
    <property type="entry name" value="PHD-TYPE DOMAIN-CONTAINING PROTEIN"/>
    <property type="match status" value="1"/>
</dbReference>
<name>A0A8K0CV55_IGNLU</name>
<evidence type="ECO:0000313" key="2">
    <source>
        <dbReference type="Proteomes" id="UP000801492"/>
    </source>
</evidence>
<sequence length="542" mass="61301">MRDKERLTSLNIVVSSDKSLESTEDHTAQNATTTTIVLPPPKVTPSTSRPQKPKHVINTRNFTKNKRGSLAILKDGKIDINQLKGNFFILTERHESLTTKNASIYEPLLGDDATTEQQTDEELSKANEYNIEFIIIKEKVKLLEKDMPVLPSADSHSSDPLLKHALNYKLSKMKFRQFGGEIKDWLPFWDQFQKIHNEEKMHPSDKLHCLLMSITPNSVAKEPLVSSCLPVEILRTWDRKGRGAEFSSKVMLESLLEFLKYEVEGDQKIAMALDGFGFKNCKETIQREVPTAAGLLTTVKDQPKEDCIFCYSGHRSQECIKAQDMLAAERRKIVEDCCLRLSHSAKFCRNRPKCIICKKSHFPIVCEGIKEVDNGEPKVSKEGTQHGNHEKIIRALLDSASQKSYILKSTSKEVRYLPERFEPIQHSLFGGYTTEVTNHDVYTIIFFSLEGNYTSSFKVIGHHKICENIAPIPSGPWVQELKLHNIYLSDVNTDGATEILLGADVVGSLLTGNREEVRNRLIAFQTKLGWTLMGKVPNDADN</sequence>
<dbReference type="AlphaFoldDB" id="A0A8K0CV55"/>
<organism evidence="1 2">
    <name type="scientific">Ignelater luminosus</name>
    <name type="common">Cucubano</name>
    <name type="synonym">Pyrophorus luminosus</name>
    <dbReference type="NCBI Taxonomy" id="2038154"/>
    <lineage>
        <taxon>Eukaryota</taxon>
        <taxon>Metazoa</taxon>
        <taxon>Ecdysozoa</taxon>
        <taxon>Arthropoda</taxon>
        <taxon>Hexapoda</taxon>
        <taxon>Insecta</taxon>
        <taxon>Pterygota</taxon>
        <taxon>Neoptera</taxon>
        <taxon>Endopterygota</taxon>
        <taxon>Coleoptera</taxon>
        <taxon>Polyphaga</taxon>
        <taxon>Elateriformia</taxon>
        <taxon>Elateroidea</taxon>
        <taxon>Elateridae</taxon>
        <taxon>Agrypninae</taxon>
        <taxon>Pyrophorini</taxon>
        <taxon>Ignelater</taxon>
    </lineage>
</organism>
<dbReference type="EMBL" id="VTPC01008869">
    <property type="protein sequence ID" value="KAF2892206.1"/>
    <property type="molecule type" value="Genomic_DNA"/>
</dbReference>
<gene>
    <name evidence="1" type="ORF">ILUMI_13966</name>
</gene>
<comment type="caution">
    <text evidence="1">The sequence shown here is derived from an EMBL/GenBank/DDBJ whole genome shotgun (WGS) entry which is preliminary data.</text>
</comment>
<protein>
    <recommendedName>
        <fullName evidence="3">Peptidase aspartic putative domain-containing protein</fullName>
    </recommendedName>
</protein>
<keyword evidence="2" id="KW-1185">Reference proteome</keyword>